<sequence>MDLWSCESFHPRTGVGILKQYAGPRVHRYFGAVDNLRDVRARAASVAVMRWDSLFDDLESQLEREISIEESDVDAEEERLRLGRLSLRDRLVALHNAAARGDTVQLGVTLAHGERFAVRPVLVGRDWFSADVIDGSSRQRQCIIPLYSVLGVSIPAARAPGSLRDSEGTTHPELSARLGLTFVLRDLCRRRRAIDVVTPAGTLHGTIDRVGKDHFDLAMHEPGAQRRASEVKELRLLPLVSVMMVRLS</sequence>
<organism evidence="1 2">
    <name type="scientific">Salinibacterium xinjiangense</name>
    <dbReference type="NCBI Taxonomy" id="386302"/>
    <lineage>
        <taxon>Bacteria</taxon>
        <taxon>Bacillati</taxon>
        <taxon>Actinomycetota</taxon>
        <taxon>Actinomycetes</taxon>
        <taxon>Micrococcales</taxon>
        <taxon>Microbacteriaceae</taxon>
        <taxon>Salinibacterium</taxon>
    </lineage>
</organism>
<keyword evidence="2" id="KW-1185">Reference proteome</keyword>
<evidence type="ECO:0000313" key="2">
    <source>
        <dbReference type="Proteomes" id="UP000219440"/>
    </source>
</evidence>
<accession>A0A2C8YQS6</accession>
<gene>
    <name evidence="1" type="ORF">SAMN06296378_0472</name>
</gene>
<dbReference type="EMBL" id="OCST01000001">
    <property type="protein sequence ID" value="SOE52881.1"/>
    <property type="molecule type" value="Genomic_DNA"/>
</dbReference>
<dbReference type="AlphaFoldDB" id="A0A2C8YQS6"/>
<evidence type="ECO:0000313" key="1">
    <source>
        <dbReference type="EMBL" id="SOE52881.1"/>
    </source>
</evidence>
<name>A0A2C8YQS6_9MICO</name>
<dbReference type="Proteomes" id="UP000219440">
    <property type="component" value="Unassembled WGS sequence"/>
</dbReference>
<reference evidence="1 2" key="1">
    <citation type="submission" date="2017-09" db="EMBL/GenBank/DDBJ databases">
        <authorList>
            <person name="Ehlers B."/>
            <person name="Leendertz F.H."/>
        </authorList>
    </citation>
    <scope>NUCLEOTIDE SEQUENCE [LARGE SCALE GENOMIC DNA]</scope>
    <source>
        <strain evidence="1 2">CGMCC 1.05381</strain>
    </source>
</reference>
<proteinExistence type="predicted"/>
<protein>
    <submittedName>
        <fullName evidence="1">Uncharacterized protein</fullName>
    </submittedName>
</protein>